<evidence type="ECO:0000313" key="4">
    <source>
        <dbReference type="Proteomes" id="UP000518887"/>
    </source>
</evidence>
<feature type="domain" description="DUF4340" evidence="2">
    <location>
        <begin position="93"/>
        <end position="193"/>
    </location>
</feature>
<comment type="caution">
    <text evidence="3">The sequence shown here is derived from an EMBL/GenBank/DDBJ whole genome shotgun (WGS) entry which is preliminary data.</text>
</comment>
<protein>
    <recommendedName>
        <fullName evidence="2">DUF4340 domain-containing protein</fullName>
    </recommendedName>
</protein>
<evidence type="ECO:0000313" key="3">
    <source>
        <dbReference type="EMBL" id="MBB5225202.1"/>
    </source>
</evidence>
<dbReference type="AlphaFoldDB" id="A0A7W8G7A3"/>
<gene>
    <name evidence="3" type="ORF">HNP76_000546</name>
</gene>
<organism evidence="3 4">
    <name type="scientific">Treponema ruminis</name>
    <dbReference type="NCBI Taxonomy" id="744515"/>
    <lineage>
        <taxon>Bacteria</taxon>
        <taxon>Pseudomonadati</taxon>
        <taxon>Spirochaetota</taxon>
        <taxon>Spirochaetia</taxon>
        <taxon>Spirochaetales</taxon>
        <taxon>Treponemataceae</taxon>
        <taxon>Treponema</taxon>
    </lineage>
</organism>
<evidence type="ECO:0000259" key="2">
    <source>
        <dbReference type="Pfam" id="PF14238"/>
    </source>
</evidence>
<dbReference type="EMBL" id="JACHFQ010000002">
    <property type="protein sequence ID" value="MBB5225202.1"/>
    <property type="molecule type" value="Genomic_DNA"/>
</dbReference>
<reference evidence="3 4" key="1">
    <citation type="submission" date="2020-08" db="EMBL/GenBank/DDBJ databases">
        <title>Genomic Encyclopedia of Type Strains, Phase IV (KMG-IV): sequencing the most valuable type-strain genomes for metagenomic binning, comparative biology and taxonomic classification.</title>
        <authorList>
            <person name="Goeker M."/>
        </authorList>
    </citation>
    <scope>NUCLEOTIDE SEQUENCE [LARGE SCALE GENOMIC DNA]</scope>
    <source>
        <strain evidence="3 4">DSM 103462</strain>
    </source>
</reference>
<accession>A0A7W8G7A3</accession>
<evidence type="ECO:0000256" key="1">
    <source>
        <dbReference type="SAM" id="Phobius"/>
    </source>
</evidence>
<dbReference type="Proteomes" id="UP000518887">
    <property type="component" value="Unassembled WGS sequence"/>
</dbReference>
<keyword evidence="1" id="KW-1133">Transmembrane helix</keyword>
<dbReference type="InterPro" id="IPR025641">
    <property type="entry name" value="DUF4340"/>
</dbReference>
<name>A0A7W8G7A3_9SPIR</name>
<sequence length="330" mass="37435">MAKIMKKLDKLLTKILIFSLILFLFSLFFPKNRRNAPKFIESALLNPKYKNEVAQIDIQIPSQNGSVTLKKQGDFWQLVKNAGEEKTEITTFADKKLVASLIEKACEIRKLYQISDKESDFDQLKTSENTARTVTFTGNDNKMYTKLHFGSTNPLTNRTFVRSQGSKITFETENDLSHFLNSDTNYWSEGEILSGIISKGSNPVEIRFEEKSAKSSLNEKSPDFTTKSASLLSLRHGSIKDEEDFLSAMQSQNPRPSAVLTVQDGSGRSARIEFFEIEEKGQSESEKSYFYKKSIKPSPADSQENAFAFYSENAVYEISAWTYGKIKSLF</sequence>
<keyword evidence="4" id="KW-1185">Reference proteome</keyword>
<keyword evidence="1" id="KW-0472">Membrane</keyword>
<dbReference type="RefSeq" id="WP_184657254.1">
    <property type="nucleotide sequence ID" value="NZ_CP031518.1"/>
</dbReference>
<keyword evidence="1" id="KW-0812">Transmembrane</keyword>
<feature type="transmembrane region" description="Helical" evidence="1">
    <location>
        <begin position="12"/>
        <end position="29"/>
    </location>
</feature>
<dbReference type="Pfam" id="PF14238">
    <property type="entry name" value="DUF4340"/>
    <property type="match status" value="1"/>
</dbReference>
<proteinExistence type="predicted"/>